<dbReference type="Pfam" id="PF08439">
    <property type="entry name" value="Peptidase_M3_N"/>
    <property type="match status" value="1"/>
</dbReference>
<dbReference type="InterPro" id="IPR011977">
    <property type="entry name" value="Pept_M3B_clade3"/>
</dbReference>
<evidence type="ECO:0000256" key="4">
    <source>
        <dbReference type="ARBA" id="ARBA00022833"/>
    </source>
</evidence>
<keyword evidence="5 6" id="KW-0482">Metalloprotease</keyword>
<keyword evidence="3 6" id="KW-0378">Hydrolase</keyword>
<dbReference type="CDD" id="cd09610">
    <property type="entry name" value="M3B_PepF"/>
    <property type="match status" value="1"/>
</dbReference>
<evidence type="ECO:0000313" key="10">
    <source>
        <dbReference type="Proteomes" id="UP000244890"/>
    </source>
</evidence>
<dbReference type="GO" id="GO:0006518">
    <property type="term" value="P:peptide metabolic process"/>
    <property type="evidence" value="ECO:0007669"/>
    <property type="project" value="TreeGrafter"/>
</dbReference>
<dbReference type="Gene3D" id="1.10.1370.20">
    <property type="entry name" value="Oligoendopeptidase f, C-terminal domain"/>
    <property type="match status" value="1"/>
</dbReference>
<sequence>MQDMKSLWDLTPLFKDKDSLQVAIKKSIENTKIFEEKYKDKLHALSPKEFFILVETYENNCEDLARIMTYAFLSFAANTKEGAFYAECEMQVNKAQESLLFFEVEFNALPKELQEQFIQQGGKYTYFLELLSKNAKHQLTLPEEKILLKTQPVGVDAFKRLFDEHFSRIKFKFDEQELSEEEILSFLYHKDRETRKKAAQSLSLELNRNIEFLTYIYNVVRKDLKIQSELRGYESLEESRHISNQTTQKSVDLMVQTIDENVKIVEEYYNIKSGLLSYDKLYDYDRYAPLPMSNNEVFNYEDSKKIILDTFKDFSTKFYEIAKKAFEEGWIDSHPRDNKRGGAFSHSGIASVHPYLLLNHTNQRRDVFTIAHELGHTIHQNLSYSVGYLNSDTPLTTAETASVFAEMLLFENMKDSLKKEEKIALYAGKLEDIFATLFRQNVFTNFERRIHTKEGELSTEEINTIWQDENQKMFGDSVILSENYRLWWSYIPHFIHTPFYCYAYSYGQLLVMALFGVYREEGKSFIPKYEKFLSLGGSQSPKDLVAIFGLDIEDKDFWKIGINEVRLLLEELKGIL</sequence>
<evidence type="ECO:0000256" key="6">
    <source>
        <dbReference type="RuleBase" id="RU003435"/>
    </source>
</evidence>
<comment type="similarity">
    <text evidence="6">Belongs to the peptidase M3 family.</text>
</comment>
<dbReference type="OrthoDB" id="9766487at2"/>
<dbReference type="InterPro" id="IPR045090">
    <property type="entry name" value="Pept_M3A_M3B"/>
</dbReference>
<dbReference type="PANTHER" id="PTHR11804:SF5">
    <property type="entry name" value="OLIGOENDOPEPTIDASE F"/>
    <property type="match status" value="1"/>
</dbReference>
<dbReference type="EMBL" id="CP021886">
    <property type="protein sequence ID" value="AWI33811.1"/>
    <property type="molecule type" value="Genomic_DNA"/>
</dbReference>
<dbReference type="GO" id="GO:0004222">
    <property type="term" value="F:metalloendopeptidase activity"/>
    <property type="evidence" value="ECO:0007669"/>
    <property type="project" value="InterPro"/>
</dbReference>
<dbReference type="AlphaFoldDB" id="A0A2U8FC30"/>
<protein>
    <submittedName>
        <fullName evidence="9">Oligoendopeptidase F</fullName>
    </submittedName>
</protein>
<gene>
    <name evidence="9" type="ORF">CDV25_02810</name>
</gene>
<dbReference type="Proteomes" id="UP000244890">
    <property type="component" value="Chromosome"/>
</dbReference>
<feature type="domain" description="Oligopeptidase F N-terminal" evidence="8">
    <location>
        <begin position="105"/>
        <end position="171"/>
    </location>
</feature>
<accession>A0A2U8FC30</accession>
<feature type="domain" description="Peptidase M3A/M3B catalytic" evidence="7">
    <location>
        <begin position="186"/>
        <end position="560"/>
    </location>
</feature>
<keyword evidence="1 6" id="KW-0645">Protease</keyword>
<dbReference type="InterPro" id="IPR042088">
    <property type="entry name" value="OligoPept_F_C"/>
</dbReference>
<evidence type="ECO:0000256" key="5">
    <source>
        <dbReference type="ARBA" id="ARBA00023049"/>
    </source>
</evidence>
<dbReference type="GO" id="GO:0046872">
    <property type="term" value="F:metal ion binding"/>
    <property type="evidence" value="ECO:0007669"/>
    <property type="project" value="UniProtKB-UniRule"/>
</dbReference>
<evidence type="ECO:0000256" key="1">
    <source>
        <dbReference type="ARBA" id="ARBA00022670"/>
    </source>
</evidence>
<dbReference type="SUPFAM" id="SSF55486">
    <property type="entry name" value="Metalloproteases ('zincins'), catalytic domain"/>
    <property type="match status" value="1"/>
</dbReference>
<dbReference type="Gene3D" id="1.20.140.70">
    <property type="entry name" value="Oligopeptidase f, N-terminal domain"/>
    <property type="match status" value="1"/>
</dbReference>
<reference evidence="9 10" key="1">
    <citation type="submission" date="2017-06" db="EMBL/GenBank/DDBJ databases">
        <title>Complete genome of Helicobacter apodemus.</title>
        <authorList>
            <person name="Cho S."/>
        </authorList>
    </citation>
    <scope>NUCLEOTIDE SEQUENCE [LARGE SCALE GENOMIC DNA]</scope>
    <source>
        <strain evidence="10">SNUVETPUB-15-01</strain>
    </source>
</reference>
<evidence type="ECO:0000256" key="3">
    <source>
        <dbReference type="ARBA" id="ARBA00022801"/>
    </source>
</evidence>
<dbReference type="NCBIfam" id="TIGR02290">
    <property type="entry name" value="M3_fam_3"/>
    <property type="match status" value="1"/>
</dbReference>
<dbReference type="RefSeq" id="WP_108910682.1">
    <property type="nucleotide sequence ID" value="NZ_CP021886.1"/>
</dbReference>
<keyword evidence="2 6" id="KW-0479">Metal-binding</keyword>
<dbReference type="GO" id="GO:0006508">
    <property type="term" value="P:proteolysis"/>
    <property type="evidence" value="ECO:0007669"/>
    <property type="project" value="UniProtKB-KW"/>
</dbReference>
<keyword evidence="4 6" id="KW-0862">Zinc</keyword>
<evidence type="ECO:0000256" key="2">
    <source>
        <dbReference type="ARBA" id="ARBA00022723"/>
    </source>
</evidence>
<dbReference type="KEGG" id="had:CDV25_02810"/>
<evidence type="ECO:0000259" key="7">
    <source>
        <dbReference type="Pfam" id="PF01432"/>
    </source>
</evidence>
<dbReference type="InterPro" id="IPR013647">
    <property type="entry name" value="OligopepF_N_dom"/>
</dbReference>
<proteinExistence type="inferred from homology"/>
<organism evidence="9 10">
    <name type="scientific">Helicobacter apodemus</name>
    <dbReference type="NCBI Taxonomy" id="135569"/>
    <lineage>
        <taxon>Bacteria</taxon>
        <taxon>Pseudomonadati</taxon>
        <taxon>Campylobacterota</taxon>
        <taxon>Epsilonproteobacteria</taxon>
        <taxon>Campylobacterales</taxon>
        <taxon>Helicobacteraceae</taxon>
        <taxon>Helicobacter</taxon>
    </lineage>
</organism>
<dbReference type="InterPro" id="IPR001567">
    <property type="entry name" value="Pept_M3A_M3B_dom"/>
</dbReference>
<dbReference type="Pfam" id="PF01432">
    <property type="entry name" value="Peptidase_M3"/>
    <property type="match status" value="1"/>
</dbReference>
<dbReference type="PANTHER" id="PTHR11804">
    <property type="entry name" value="PROTEASE M3 THIMET OLIGOPEPTIDASE-RELATED"/>
    <property type="match status" value="1"/>
</dbReference>
<name>A0A2U8FC30_9HELI</name>
<comment type="cofactor">
    <cofactor evidence="6">
        <name>Zn(2+)</name>
        <dbReference type="ChEBI" id="CHEBI:29105"/>
    </cofactor>
    <text evidence="6">Binds 1 zinc ion.</text>
</comment>
<evidence type="ECO:0000313" key="9">
    <source>
        <dbReference type="EMBL" id="AWI33811.1"/>
    </source>
</evidence>
<evidence type="ECO:0000259" key="8">
    <source>
        <dbReference type="Pfam" id="PF08439"/>
    </source>
</evidence>